<dbReference type="EMBL" id="JAAMPC010001022">
    <property type="protein sequence ID" value="KAG2241408.1"/>
    <property type="molecule type" value="Genomic_DNA"/>
</dbReference>
<feature type="compositionally biased region" description="Polar residues" evidence="1">
    <location>
        <begin position="41"/>
        <end position="59"/>
    </location>
</feature>
<reference evidence="2 3" key="1">
    <citation type="submission" date="2020-02" db="EMBL/GenBank/DDBJ databases">
        <authorList>
            <person name="Ma Q."/>
            <person name="Huang Y."/>
            <person name="Song X."/>
            <person name="Pei D."/>
        </authorList>
    </citation>
    <scope>NUCLEOTIDE SEQUENCE [LARGE SCALE GENOMIC DNA]</scope>
    <source>
        <strain evidence="2">Sxm20200214</strain>
        <tissue evidence="2">Leaf</tissue>
    </source>
</reference>
<comment type="caution">
    <text evidence="2">The sequence shown here is derived from an EMBL/GenBank/DDBJ whole genome shotgun (WGS) entry which is preliminary data.</text>
</comment>
<organism evidence="2 3">
    <name type="scientific">Brassica carinata</name>
    <name type="common">Ethiopian mustard</name>
    <name type="synonym">Abyssinian cabbage</name>
    <dbReference type="NCBI Taxonomy" id="52824"/>
    <lineage>
        <taxon>Eukaryota</taxon>
        <taxon>Viridiplantae</taxon>
        <taxon>Streptophyta</taxon>
        <taxon>Embryophyta</taxon>
        <taxon>Tracheophyta</taxon>
        <taxon>Spermatophyta</taxon>
        <taxon>Magnoliopsida</taxon>
        <taxon>eudicotyledons</taxon>
        <taxon>Gunneridae</taxon>
        <taxon>Pentapetalae</taxon>
        <taxon>rosids</taxon>
        <taxon>malvids</taxon>
        <taxon>Brassicales</taxon>
        <taxon>Brassicaceae</taxon>
        <taxon>Brassiceae</taxon>
        <taxon>Brassica</taxon>
    </lineage>
</organism>
<keyword evidence="3" id="KW-1185">Reference proteome</keyword>
<gene>
    <name evidence="2" type="ORF">Bca52824_096612</name>
</gene>
<dbReference type="Proteomes" id="UP000886595">
    <property type="component" value="Unassembled WGS sequence"/>
</dbReference>
<evidence type="ECO:0000313" key="2">
    <source>
        <dbReference type="EMBL" id="KAG2241408.1"/>
    </source>
</evidence>
<evidence type="ECO:0000313" key="3">
    <source>
        <dbReference type="Proteomes" id="UP000886595"/>
    </source>
</evidence>
<feature type="region of interest" description="Disordered" evidence="1">
    <location>
        <begin position="38"/>
        <end position="59"/>
    </location>
</feature>
<proteinExistence type="predicted"/>
<sequence>MDEGNAPDNAAVLVYNNIHLVPGAAMTASEISMSKAHVHSAATQPSDSSYQALRAPSTT</sequence>
<dbReference type="AlphaFoldDB" id="A0A8X7P039"/>
<protein>
    <submittedName>
        <fullName evidence="2">Uncharacterized protein</fullName>
    </submittedName>
</protein>
<accession>A0A8X7P039</accession>
<name>A0A8X7P039_BRACI</name>
<evidence type="ECO:0000256" key="1">
    <source>
        <dbReference type="SAM" id="MobiDB-lite"/>
    </source>
</evidence>